<proteinExistence type="predicted"/>
<dbReference type="SUPFAM" id="SSF56024">
    <property type="entry name" value="Phospholipase D/nuclease"/>
    <property type="match status" value="1"/>
</dbReference>
<dbReference type="STRING" id="1437875.CFRA_04625"/>
<evidence type="ECO:0008006" key="5">
    <source>
        <dbReference type="Google" id="ProtNLM"/>
    </source>
</evidence>
<dbReference type="PANTHER" id="PTHR47396:SF1">
    <property type="entry name" value="ATP-DEPENDENT HELICASE IRC3-RELATED"/>
    <property type="match status" value="1"/>
</dbReference>
<feature type="domain" description="Helicase ATP-binding" evidence="1">
    <location>
        <begin position="243"/>
        <end position="395"/>
    </location>
</feature>
<dbReference type="Pfam" id="PF04851">
    <property type="entry name" value="ResIII"/>
    <property type="match status" value="1"/>
</dbReference>
<dbReference type="GO" id="GO:0005829">
    <property type="term" value="C:cytosol"/>
    <property type="evidence" value="ECO:0007669"/>
    <property type="project" value="TreeGrafter"/>
</dbReference>
<dbReference type="Pfam" id="PF26350">
    <property type="entry name" value="DUF8090"/>
    <property type="match status" value="1"/>
</dbReference>
<dbReference type="Gene3D" id="3.30.870.10">
    <property type="entry name" value="Endonuclease Chain A"/>
    <property type="match status" value="1"/>
</dbReference>
<keyword evidence="4" id="KW-1185">Reference proteome</keyword>
<dbReference type="GO" id="GO:0003677">
    <property type="term" value="F:DNA binding"/>
    <property type="evidence" value="ECO:0007669"/>
    <property type="project" value="InterPro"/>
</dbReference>
<dbReference type="EMBL" id="CP009247">
    <property type="protein sequence ID" value="APT88657.1"/>
    <property type="molecule type" value="Genomic_DNA"/>
</dbReference>
<dbReference type="Gene3D" id="3.40.50.300">
    <property type="entry name" value="P-loop containing nucleotide triphosphate hydrolases"/>
    <property type="match status" value="2"/>
</dbReference>
<name>A0A1L7CS47_9CORY</name>
<dbReference type="SMART" id="SM00490">
    <property type="entry name" value="HELICc"/>
    <property type="match status" value="1"/>
</dbReference>
<dbReference type="CDD" id="cd18032">
    <property type="entry name" value="DEXHc_RE_I_III_res"/>
    <property type="match status" value="1"/>
</dbReference>
<dbReference type="Proteomes" id="UP000185434">
    <property type="component" value="Chromosome"/>
</dbReference>
<dbReference type="CDD" id="cd18799">
    <property type="entry name" value="SF2_C_EcoAI-like"/>
    <property type="match status" value="1"/>
</dbReference>
<dbReference type="GO" id="GO:0005524">
    <property type="term" value="F:ATP binding"/>
    <property type="evidence" value="ECO:0007669"/>
    <property type="project" value="InterPro"/>
</dbReference>
<feature type="domain" description="Helicase C-terminal" evidence="2">
    <location>
        <begin position="441"/>
        <end position="597"/>
    </location>
</feature>
<sequence length="991" mass="111711">MNRLTEALNLDTRFGFLDRALPAGQIFNPELIVNASTDSAAPNTGEDRSMLAAIKNELRQANEFIFSVAFIAPSGLAPLKQQLLDFTGRGTIITSRYLDFNEPAVFRELLQLTEDNPNIEVLIHEDVDHGFHAKGYIFRHEVGMTAIVGSSDVTGSALSTNQEWNLKFSALPGGDIVEQIDKAVAYQKSTSVALSAEWIENYEQTRHHRDFVVTDSGVGERINGRTRILPNVMQSDALEQIQRVVDAGEQRAVVISATGTGKTILAALAVRQFAPKRMLFIVHSADILAKAKLEFQKVLEEPDSAFGFYSGGTYDLDAKYLFATIQTISRDEHLLQFAKKAFDYIVIDEVHRSGAKSYRKVVDHFEPEFLLGLTATPERTDNFNVFELFDYNVPYEIRLDKALKGRMLVPFHYYGIADPVDSEGTKTGEQISLGALTDSSRVRSIVDNLQTYGHAEGAKGLIFCSRVDECQLLAEELNGQLVYGKPLRTRALTGSSTNEERQQAVEELQAGRLDYLLTVDIFNEGVDIPELNQIVMLRETKSRIIFTQQLGRGLRKAAGKDHVRVLDFIGNYANNYMIPLALTGDNTGTKEGARRDTMTPTVTAGGSTISFDRIAQQRVLHAIDSARLTGRRELRAAITLLRDRLNRIPQLRHFLRFDSLDPYVLATTERPRNYWTLLVSLKFLSKDMAPSAAEESYLSMLSAELLKGIRPHEILLLQRLLEVGELTRDDFRELLRENNTRSDDAVITHTERVLTLEFFNEQLKDAYGRTPIIDVVRGKYRLHPKFRDLYEAYSPSAKHEWNPASFRDHVDDVLATGLMRCRQTGQWDGHLVVGRRYTRRDVCRLLCWAKNQEGTMYGYKLDADTQTCPIFVTHNKAQELDVDVRYPDQLITPSVMHWYSKHGRTLASSDVAPMAANEVDMPLFVKKSDAEGSDFFYLGRVSADNPEATTLPDKDHVKKDVVSMDLTLESPIEQELFEYLNTEARTARPDA</sequence>
<dbReference type="InterPro" id="IPR058403">
    <property type="entry name" value="DUF8090"/>
</dbReference>
<dbReference type="CDD" id="cd09204">
    <property type="entry name" value="PLDc_N_DEXD_b2"/>
    <property type="match status" value="1"/>
</dbReference>
<evidence type="ECO:0000313" key="4">
    <source>
        <dbReference type="Proteomes" id="UP000185434"/>
    </source>
</evidence>
<dbReference type="InterPro" id="IPR027417">
    <property type="entry name" value="P-loop_NTPase"/>
</dbReference>
<dbReference type="InterPro" id="IPR014001">
    <property type="entry name" value="Helicase_ATP-bd"/>
</dbReference>
<dbReference type="GO" id="GO:0016787">
    <property type="term" value="F:hydrolase activity"/>
    <property type="evidence" value="ECO:0007669"/>
    <property type="project" value="InterPro"/>
</dbReference>
<dbReference type="InterPro" id="IPR021835">
    <property type="entry name" value="DUF3427"/>
</dbReference>
<dbReference type="InterPro" id="IPR050742">
    <property type="entry name" value="Helicase_Restrict-Modif_Enz"/>
</dbReference>
<reference evidence="3 4" key="1">
    <citation type="submission" date="2014-08" db="EMBL/GenBank/DDBJ databases">
        <title>Complete genome sequence of Corynebacterium frankenforstense ST18(T) (=DSM 45800(T)), isolated from raw cow milk.</title>
        <authorList>
            <person name="Ruckert C."/>
            <person name="Albersmeier A."/>
            <person name="Winkler A."/>
            <person name="Lipski A."/>
            <person name="Kalinowski J."/>
        </authorList>
    </citation>
    <scope>NUCLEOTIDE SEQUENCE [LARGE SCALE GENOMIC DNA]</scope>
    <source>
        <strain evidence="3 4">ST18</strain>
    </source>
</reference>
<dbReference type="RefSeq" id="WP_075663645.1">
    <property type="nucleotide sequence ID" value="NZ_CP009247.1"/>
</dbReference>
<dbReference type="Pfam" id="PF11907">
    <property type="entry name" value="DUF3427"/>
    <property type="match status" value="1"/>
</dbReference>
<gene>
    <name evidence="3" type="ORF">CFRA_04625</name>
</gene>
<dbReference type="KEGG" id="cfk:CFRA_04625"/>
<accession>A0A1L7CS47</accession>
<dbReference type="PROSITE" id="PS51192">
    <property type="entry name" value="HELICASE_ATP_BIND_1"/>
    <property type="match status" value="1"/>
</dbReference>
<dbReference type="AlphaFoldDB" id="A0A1L7CS47"/>
<dbReference type="InterPro" id="IPR001650">
    <property type="entry name" value="Helicase_C-like"/>
</dbReference>
<evidence type="ECO:0000313" key="3">
    <source>
        <dbReference type="EMBL" id="APT88657.1"/>
    </source>
</evidence>
<dbReference type="PANTHER" id="PTHR47396">
    <property type="entry name" value="TYPE I RESTRICTION ENZYME ECOKI R PROTEIN"/>
    <property type="match status" value="1"/>
</dbReference>
<protein>
    <recommendedName>
        <fullName evidence="5">Helicase</fullName>
    </recommendedName>
</protein>
<dbReference type="Pfam" id="PF00271">
    <property type="entry name" value="Helicase_C"/>
    <property type="match status" value="1"/>
</dbReference>
<dbReference type="PROSITE" id="PS51194">
    <property type="entry name" value="HELICASE_CTER"/>
    <property type="match status" value="1"/>
</dbReference>
<evidence type="ECO:0000259" key="2">
    <source>
        <dbReference type="PROSITE" id="PS51194"/>
    </source>
</evidence>
<dbReference type="SUPFAM" id="SSF52540">
    <property type="entry name" value="P-loop containing nucleoside triphosphate hydrolases"/>
    <property type="match status" value="1"/>
</dbReference>
<dbReference type="SMART" id="SM00487">
    <property type="entry name" value="DEXDc"/>
    <property type="match status" value="1"/>
</dbReference>
<dbReference type="InterPro" id="IPR006935">
    <property type="entry name" value="Helicase/UvrB_N"/>
</dbReference>
<organism evidence="3 4">
    <name type="scientific">Corynebacterium frankenforstense DSM 45800</name>
    <dbReference type="NCBI Taxonomy" id="1437875"/>
    <lineage>
        <taxon>Bacteria</taxon>
        <taxon>Bacillati</taxon>
        <taxon>Actinomycetota</taxon>
        <taxon>Actinomycetes</taxon>
        <taxon>Mycobacteriales</taxon>
        <taxon>Corynebacteriaceae</taxon>
        <taxon>Corynebacterium</taxon>
    </lineage>
</organism>
<dbReference type="OrthoDB" id="9776021at2"/>
<evidence type="ECO:0000259" key="1">
    <source>
        <dbReference type="PROSITE" id="PS51192"/>
    </source>
</evidence>